<protein>
    <recommendedName>
        <fullName evidence="6">Mannosylglycerate hydrolase</fullName>
    </recommendedName>
</protein>
<comment type="caution">
    <text evidence="4">The sequence shown here is derived from an EMBL/GenBank/DDBJ whole genome shotgun (WGS) entry which is preliminary data.</text>
</comment>
<dbReference type="AlphaFoldDB" id="A0A5C5YVL9"/>
<dbReference type="PANTHER" id="PTHR46017:SF1">
    <property type="entry name" value="ALPHA-MANNOSIDASE 2C1"/>
    <property type="match status" value="1"/>
</dbReference>
<dbReference type="InterPro" id="IPR011013">
    <property type="entry name" value="Gal_mutarotase_sf_dom"/>
</dbReference>
<dbReference type="SUPFAM" id="SSF74650">
    <property type="entry name" value="Galactose mutarotase-like"/>
    <property type="match status" value="1"/>
</dbReference>
<dbReference type="InterPro" id="IPR013780">
    <property type="entry name" value="Glyco_hydro_b"/>
</dbReference>
<evidence type="ECO:0000259" key="3">
    <source>
        <dbReference type="Pfam" id="PF07748"/>
    </source>
</evidence>
<evidence type="ECO:0000313" key="5">
    <source>
        <dbReference type="Proteomes" id="UP000315010"/>
    </source>
</evidence>
<organism evidence="4 5">
    <name type="scientific">Novipirellula herctigrandis</name>
    <dbReference type="NCBI Taxonomy" id="2527986"/>
    <lineage>
        <taxon>Bacteria</taxon>
        <taxon>Pseudomonadati</taxon>
        <taxon>Planctomycetota</taxon>
        <taxon>Planctomycetia</taxon>
        <taxon>Pirellulales</taxon>
        <taxon>Pirellulaceae</taxon>
        <taxon>Novipirellula</taxon>
    </lineage>
</organism>
<dbReference type="Pfam" id="PF01074">
    <property type="entry name" value="Glyco_hydro_38N"/>
    <property type="match status" value="1"/>
</dbReference>
<dbReference type="InterPro" id="IPR000602">
    <property type="entry name" value="Glyco_hydro_38_N"/>
</dbReference>
<dbReference type="PANTHER" id="PTHR46017">
    <property type="entry name" value="ALPHA-MANNOSIDASE 2C1"/>
    <property type="match status" value="1"/>
</dbReference>
<dbReference type="InterPro" id="IPR011330">
    <property type="entry name" value="Glyco_hydro/deAcase_b/a-brl"/>
</dbReference>
<dbReference type="SUPFAM" id="SSF88713">
    <property type="entry name" value="Glycoside hydrolase/deacetylase"/>
    <property type="match status" value="1"/>
</dbReference>
<proteinExistence type="predicted"/>
<evidence type="ECO:0000313" key="4">
    <source>
        <dbReference type="EMBL" id="TWT78816.1"/>
    </source>
</evidence>
<gene>
    <name evidence="4" type="ORF">CA13_02130</name>
</gene>
<feature type="chain" id="PRO_5022685198" description="Mannosylglycerate hydrolase" evidence="1">
    <location>
        <begin position="25"/>
        <end position="862"/>
    </location>
</feature>
<dbReference type="Gene3D" id="2.60.40.1180">
    <property type="entry name" value="Golgi alpha-mannosidase II"/>
    <property type="match status" value="1"/>
</dbReference>
<evidence type="ECO:0008006" key="6">
    <source>
        <dbReference type="Google" id="ProtNLM"/>
    </source>
</evidence>
<evidence type="ECO:0000256" key="1">
    <source>
        <dbReference type="SAM" id="SignalP"/>
    </source>
</evidence>
<reference evidence="4 5" key="1">
    <citation type="submission" date="2019-02" db="EMBL/GenBank/DDBJ databases">
        <title>Deep-cultivation of Planctomycetes and their phenomic and genomic characterization uncovers novel biology.</title>
        <authorList>
            <person name="Wiegand S."/>
            <person name="Jogler M."/>
            <person name="Boedeker C."/>
            <person name="Pinto D."/>
            <person name="Vollmers J."/>
            <person name="Rivas-Marin E."/>
            <person name="Kohn T."/>
            <person name="Peeters S.H."/>
            <person name="Heuer A."/>
            <person name="Rast P."/>
            <person name="Oberbeckmann S."/>
            <person name="Bunk B."/>
            <person name="Jeske O."/>
            <person name="Meyerdierks A."/>
            <person name="Storesund J.E."/>
            <person name="Kallscheuer N."/>
            <person name="Luecker S."/>
            <person name="Lage O.M."/>
            <person name="Pohl T."/>
            <person name="Merkel B.J."/>
            <person name="Hornburger P."/>
            <person name="Mueller R.-W."/>
            <person name="Bruemmer F."/>
            <person name="Labrenz M."/>
            <person name="Spormann A.M."/>
            <person name="Op Den Camp H."/>
            <person name="Overmann J."/>
            <person name="Amann R."/>
            <person name="Jetten M.S.M."/>
            <person name="Mascher T."/>
            <person name="Medema M.H."/>
            <person name="Devos D.P."/>
            <person name="Kaster A.-K."/>
            <person name="Ovreas L."/>
            <person name="Rohde M."/>
            <person name="Galperin M.Y."/>
            <person name="Jogler C."/>
        </authorList>
    </citation>
    <scope>NUCLEOTIDE SEQUENCE [LARGE SCALE GENOMIC DNA]</scope>
    <source>
        <strain evidence="4 5">CA13</strain>
    </source>
</reference>
<feature type="signal peptide" evidence="1">
    <location>
        <begin position="1"/>
        <end position="24"/>
    </location>
</feature>
<dbReference type="Pfam" id="PF07748">
    <property type="entry name" value="Glyco_hydro_38C"/>
    <property type="match status" value="1"/>
</dbReference>
<dbReference type="GO" id="GO:0006013">
    <property type="term" value="P:mannose metabolic process"/>
    <property type="evidence" value="ECO:0007669"/>
    <property type="project" value="InterPro"/>
</dbReference>
<keyword evidence="1" id="KW-0732">Signal</keyword>
<dbReference type="InterPro" id="IPR027291">
    <property type="entry name" value="Glyco_hydro_38_N_sf"/>
</dbReference>
<dbReference type="GO" id="GO:0009313">
    <property type="term" value="P:oligosaccharide catabolic process"/>
    <property type="evidence" value="ECO:0007669"/>
    <property type="project" value="TreeGrafter"/>
</dbReference>
<evidence type="ECO:0000259" key="2">
    <source>
        <dbReference type="Pfam" id="PF01074"/>
    </source>
</evidence>
<name>A0A5C5YVL9_9BACT</name>
<accession>A0A5C5YVL9</accession>
<dbReference type="GO" id="GO:0004559">
    <property type="term" value="F:alpha-mannosidase activity"/>
    <property type="evidence" value="ECO:0007669"/>
    <property type="project" value="InterPro"/>
</dbReference>
<dbReference type="EMBL" id="SJPJ01000001">
    <property type="protein sequence ID" value="TWT78816.1"/>
    <property type="molecule type" value="Genomic_DNA"/>
</dbReference>
<dbReference type="GO" id="GO:0030246">
    <property type="term" value="F:carbohydrate binding"/>
    <property type="evidence" value="ECO:0007669"/>
    <property type="project" value="InterPro"/>
</dbReference>
<dbReference type="Gene3D" id="2.70.98.30">
    <property type="entry name" value="Golgi alpha-mannosidase II, domain 4"/>
    <property type="match status" value="1"/>
</dbReference>
<dbReference type="PROSITE" id="PS51257">
    <property type="entry name" value="PROKAR_LIPOPROTEIN"/>
    <property type="match status" value="1"/>
</dbReference>
<dbReference type="InterPro" id="IPR011682">
    <property type="entry name" value="Glyco_hydro_38_C"/>
</dbReference>
<feature type="domain" description="Glycosyl hydrolase family 38 C-terminal" evidence="3">
    <location>
        <begin position="496"/>
        <end position="696"/>
    </location>
</feature>
<sequence length="862" mass="96949" precursor="true">MLSTFPKHTLNVLIMLACASAWSAADEPKTAYFVDGYHGGVYGHYPPGYTGFLVDQLKANPNWKINLEIEPETWDVAKVYEPKAYEAFKKMMEDQSEAGQIEVVNPSYAQSYFFQSSGESAIRQFDYGIRKMRDHFPGVRYTTYSSEEPCFTSCLPPLLKSFGFDFAVLKNPDTCWGGYTSAYGGELVNWIGPDGTSILTVPRYACEELQSDSSWQTTAFENSPKYIDACLKAGIANPVGMCLQDAGWRNGPWLGSGRKGEVTSHYVKWRDYIRNITQAKTDDDWHFSQEDVKPGLMWGAQVLQRIAQQSRRAEQRLIVAEKMAAMNFIDQRRPPMTAAIDEAWHNVLLSQHHDCWIVPYNGRLGNTWADQVRRWTNLSNAVSNLSISRSLESLLDTDGKRSGRFVRLFNPTAESIDAVVPVPIQKNDKRSRFVSLADDGRRFSTQVIASGSPSQNALLIRGKVPPMGYTTVELRDDVKATENAVTTRASDDAVVIESDLYRIEFDLAHGGTIRSLVAKTLADREFVDTKNKHRFNELSGYFFEQGEFQSSADQPAQVRIIEDGPLRAVVEFSGTIADNPFVQRVSVTQGSPTIDCSVRIDWLGNPRIGEFEDKNGYKNRRRAAYDDRFKLLTLFPVNLNNQKVAKNAAFDVCESKLTDTFYNSWEDIKHNVILDWVDVADGSGDYGLAMLSDHTTSYTHGPNFPLGLTIQYAGKGLWGRDYRVEGPTEVRYALMPHAGHWDKARVPAVAASWQQPVIGEMSRGAAKRVRSLIDPGDSGWEVPAMFVREGTLIVRLFNASGDDSPQDLKIGFHAEKIELVELDGRVIEQLEPEFDSANQQLLRLQIPRFGIRTIQFSKARKR</sequence>
<dbReference type="Gene3D" id="3.20.110.10">
    <property type="entry name" value="Glycoside hydrolase 38, N terminal domain"/>
    <property type="match status" value="1"/>
</dbReference>
<keyword evidence="5" id="KW-1185">Reference proteome</keyword>
<dbReference type="Proteomes" id="UP000315010">
    <property type="component" value="Unassembled WGS sequence"/>
</dbReference>
<feature type="domain" description="Glycoside hydrolase family 38 N-terminal" evidence="2">
    <location>
        <begin position="81"/>
        <end position="204"/>
    </location>
</feature>